<name>A0ABS3I4T6_9MICO</name>
<dbReference type="SUPFAM" id="SSF53474">
    <property type="entry name" value="alpha/beta-Hydrolases"/>
    <property type="match status" value="1"/>
</dbReference>
<dbReference type="RefSeq" id="WP_207274022.1">
    <property type="nucleotide sequence ID" value="NZ_JAFMPK010000020.1"/>
</dbReference>
<sequence>MSEQLWGQDIEQVRELSRTFERSAQNLESSRQLIDGVVFGFDGWGPNVEQMRDLWSGDLAPSLTDAADALRDAGDKAARNADDQQDTTDSYGGSAFAGATAAGSAPVGNPFAGVTGTISGEADGGGGLTDWFGDRLDDAGNGLDWLGGQASDGANWVGDQAADLGDWFSDTASDVGGWAADTGATYADSFGDLWDTGGQLWDATGGSVLDGRWPRTTEVVASNVLFAGSVVDHLVTNATFGQVDLNVFDDGEPYADPPRPVDLESDAGRYPQNIEDVIWSISDAYSAGDSEVRVTTIETPDGPRVIVSVPGTQEWDPRTGDSPMDLTGNLVTAGGGTSTMTEAVELAMQNADIPPGAEVMIAGHSQGGMTAADLASDPGFVSEYNVTNLITIGSPIDSNHIDPGVNVLELQHEYDVVPRLDMGDGLLNPLGPLHPSLPSGYEQAGPNHTGATLENPPNPFDLFGGNHSHQEYGNSLRDATTPGDPTYNPSLAAYEQELRNSGFLGENDASNTSAVDIHVGRNH</sequence>
<organism evidence="2 3">
    <name type="scientific">Myceligenerans salitolerans</name>
    <dbReference type="NCBI Taxonomy" id="1230528"/>
    <lineage>
        <taxon>Bacteria</taxon>
        <taxon>Bacillati</taxon>
        <taxon>Actinomycetota</taxon>
        <taxon>Actinomycetes</taxon>
        <taxon>Micrococcales</taxon>
        <taxon>Promicromonosporaceae</taxon>
        <taxon>Myceligenerans</taxon>
    </lineage>
</organism>
<proteinExistence type="predicted"/>
<dbReference type="EMBL" id="JAFMPK010000020">
    <property type="protein sequence ID" value="MBO0608029.1"/>
    <property type="molecule type" value="Genomic_DNA"/>
</dbReference>
<evidence type="ECO:0000313" key="3">
    <source>
        <dbReference type="Proteomes" id="UP000664617"/>
    </source>
</evidence>
<feature type="region of interest" description="Disordered" evidence="1">
    <location>
        <begin position="440"/>
        <end position="484"/>
    </location>
</feature>
<evidence type="ECO:0000313" key="2">
    <source>
        <dbReference type="EMBL" id="MBO0608029.1"/>
    </source>
</evidence>
<reference evidence="3" key="1">
    <citation type="submission" date="2023-07" db="EMBL/GenBank/DDBJ databases">
        <title>Myceligenerans salitolerans sp. nov., a halotolerant actinomycete isolated from a salt lake in Xinjiang, China.</title>
        <authorList>
            <person name="Guan T."/>
        </authorList>
    </citation>
    <scope>NUCLEOTIDE SEQUENCE [LARGE SCALE GENOMIC DNA]</scope>
    <source>
        <strain evidence="3">XHU 5031</strain>
    </source>
</reference>
<dbReference type="Gene3D" id="3.40.50.1820">
    <property type="entry name" value="alpha/beta hydrolase"/>
    <property type="match status" value="1"/>
</dbReference>
<feature type="region of interest" description="Disordered" evidence="1">
    <location>
        <begin position="74"/>
        <end position="93"/>
    </location>
</feature>
<accession>A0ABS3I4T6</accession>
<gene>
    <name evidence="2" type="ORF">J0911_03195</name>
</gene>
<feature type="region of interest" description="Disordered" evidence="1">
    <location>
        <begin position="303"/>
        <end position="326"/>
    </location>
</feature>
<protein>
    <recommendedName>
        <fullName evidence="4">Lipase (Class 3)</fullName>
    </recommendedName>
</protein>
<evidence type="ECO:0000256" key="1">
    <source>
        <dbReference type="SAM" id="MobiDB-lite"/>
    </source>
</evidence>
<keyword evidence="3" id="KW-1185">Reference proteome</keyword>
<dbReference type="Proteomes" id="UP000664617">
    <property type="component" value="Unassembled WGS sequence"/>
</dbReference>
<evidence type="ECO:0008006" key="4">
    <source>
        <dbReference type="Google" id="ProtNLM"/>
    </source>
</evidence>
<dbReference type="InterPro" id="IPR029058">
    <property type="entry name" value="AB_hydrolase_fold"/>
</dbReference>
<comment type="caution">
    <text evidence="2">The sequence shown here is derived from an EMBL/GenBank/DDBJ whole genome shotgun (WGS) entry which is preliminary data.</text>
</comment>